<dbReference type="Gene3D" id="3.40.1260.10">
    <property type="entry name" value="DsrEFH-like"/>
    <property type="match status" value="1"/>
</dbReference>
<gene>
    <name evidence="2" type="ORF">SAMN05421783_11890</name>
</gene>
<dbReference type="Proteomes" id="UP000198816">
    <property type="component" value="Unassembled WGS sequence"/>
</dbReference>
<sequence length="140" mass="14792">MKTASLLALLALLGGVSSVATAAEKINVVYHLSEPDRAAFVLNNMQNHIDGVGGPENINMVLVVHGPAINALNEIEATEKVSSGIASLQEQGVAFEMCGNTLKGFNLELDELLPGFVEVSQGGVTRIGELQSQGYVYIRP</sequence>
<dbReference type="EMBL" id="FNNZ01000018">
    <property type="protein sequence ID" value="SDX25242.1"/>
    <property type="molecule type" value="Genomic_DNA"/>
</dbReference>
<feature type="signal peptide" evidence="1">
    <location>
        <begin position="1"/>
        <end position="22"/>
    </location>
</feature>
<evidence type="ECO:0000256" key="1">
    <source>
        <dbReference type="SAM" id="SignalP"/>
    </source>
</evidence>
<dbReference type="OrthoDB" id="14053at2"/>
<reference evidence="3" key="1">
    <citation type="submission" date="2016-10" db="EMBL/GenBank/DDBJ databases">
        <authorList>
            <person name="Varghese N."/>
            <person name="Submissions S."/>
        </authorList>
    </citation>
    <scope>NUCLEOTIDE SEQUENCE [LARGE SCALE GENOMIC DNA]</scope>
    <source>
        <strain evidence="3">DSM 217</strain>
    </source>
</reference>
<protein>
    <submittedName>
        <fullName evidence="2">Uncharacterized protein</fullName>
    </submittedName>
</protein>
<dbReference type="STRING" id="1058.SAMN05421783_11890"/>
<evidence type="ECO:0000313" key="2">
    <source>
        <dbReference type="EMBL" id="SDX25242.1"/>
    </source>
</evidence>
<dbReference type="InterPro" id="IPR027396">
    <property type="entry name" value="DsrEFH-like"/>
</dbReference>
<dbReference type="InterPro" id="IPR003787">
    <property type="entry name" value="Sulphur_relay_DsrE/F-like"/>
</dbReference>
<proteinExistence type="predicted"/>
<name>A0A1H3A687_THIRO</name>
<dbReference type="PANTHER" id="PTHR37691">
    <property type="entry name" value="BLR3518 PROTEIN"/>
    <property type="match status" value="1"/>
</dbReference>
<organism evidence="2 3">
    <name type="scientific">Thiocapsa roseopersicina</name>
    <dbReference type="NCBI Taxonomy" id="1058"/>
    <lineage>
        <taxon>Bacteria</taxon>
        <taxon>Pseudomonadati</taxon>
        <taxon>Pseudomonadota</taxon>
        <taxon>Gammaproteobacteria</taxon>
        <taxon>Chromatiales</taxon>
        <taxon>Chromatiaceae</taxon>
        <taxon>Thiocapsa</taxon>
    </lineage>
</organism>
<dbReference type="RefSeq" id="WP_093035180.1">
    <property type="nucleotide sequence ID" value="NZ_FNNZ01000018.1"/>
</dbReference>
<dbReference type="SUPFAM" id="SSF75169">
    <property type="entry name" value="DsrEFH-like"/>
    <property type="match status" value="1"/>
</dbReference>
<dbReference type="PANTHER" id="PTHR37691:SF1">
    <property type="entry name" value="BLR3518 PROTEIN"/>
    <property type="match status" value="1"/>
</dbReference>
<keyword evidence="3" id="KW-1185">Reference proteome</keyword>
<keyword evidence="1" id="KW-0732">Signal</keyword>
<dbReference type="Pfam" id="PF02635">
    <property type="entry name" value="DsrE"/>
    <property type="match status" value="1"/>
</dbReference>
<accession>A0A1H3A687</accession>
<evidence type="ECO:0000313" key="3">
    <source>
        <dbReference type="Proteomes" id="UP000198816"/>
    </source>
</evidence>
<feature type="chain" id="PRO_5011633217" evidence="1">
    <location>
        <begin position="23"/>
        <end position="140"/>
    </location>
</feature>
<dbReference type="AlphaFoldDB" id="A0A1H3A687"/>